<dbReference type="EMBL" id="SKCS01000398">
    <property type="protein sequence ID" value="TNN09195.1"/>
    <property type="molecule type" value="Genomic_DNA"/>
</dbReference>
<evidence type="ECO:0000313" key="5">
    <source>
        <dbReference type="Proteomes" id="UP000311919"/>
    </source>
</evidence>
<dbReference type="Gene3D" id="2.60.120.200">
    <property type="match status" value="1"/>
</dbReference>
<accession>A0A4Z2CY70</accession>
<keyword evidence="5" id="KW-1185">Reference proteome</keyword>
<dbReference type="InterPro" id="IPR013320">
    <property type="entry name" value="ConA-like_dom_sf"/>
</dbReference>
<name>A0A4Z2CY70_SCHJA</name>
<feature type="compositionally biased region" description="Low complexity" evidence="2">
    <location>
        <begin position="660"/>
        <end position="680"/>
    </location>
</feature>
<feature type="compositionally biased region" description="Low complexity" evidence="2">
    <location>
        <begin position="723"/>
        <end position="750"/>
    </location>
</feature>
<evidence type="ECO:0000256" key="2">
    <source>
        <dbReference type="SAM" id="MobiDB-lite"/>
    </source>
</evidence>
<dbReference type="AlphaFoldDB" id="A0A4Z2CY70"/>
<evidence type="ECO:0000313" key="4">
    <source>
        <dbReference type="EMBL" id="TNN09195.1"/>
    </source>
</evidence>
<feature type="domain" description="Galectin" evidence="3">
    <location>
        <begin position="3"/>
        <end position="151"/>
    </location>
</feature>
<sequence>MKVEFTLPSTLQYGDCIEVNGKAGNDKFSIDLISDYLAFDPTAVNDQDKTNECELPIVETQPLQILIETTGSWDINANSPETSTSSHGSSAKRFGFRANEYFVCRVVIKTEYYVVYLNDMVLSNSEHLVPVGSINGFTIDGDSVISTILFGDLSAIEKYHLKHDVKQFQSTNPKIIECRLTSDELLATVLCSDNEENSKTYDYTNQHIGNNIIISSFRDDNHNTKHYDIYNGDIGFTGDQMDREQACKGKYSENLKTGHTGSLCNTSNLLTTNTEIQNQLHNNNNPNRYLSNSSNQKLSNSNGLIRASSYQLVFDVDSDSNEETDGNSEVNETSMKAINRSLINQARAKSIQNLFHFQQNHYDNYDHVNNYIHQKQHLLTKYEKNSNDHLNDTINTSLYDSPFASKSLEQKEFNEMNTSNHLSGKVSSSQILELVREEFELDAPNDDHVENLQIGKNKSMKENLTVKNENVALQNPNCLSNFVKSINDLTVRPQELSETTLLNSEETNLANNKKHEEDIISKQLSNMTCESKIPIFQNNLFNKNTSGLLVNGVQETKLKPLKSACKNKINAYQTNPYLDDCSTITYSDKQALNCSRIPQPISSIPNSNSNNNTIQSNNQMNENIHQETSLNELLTKSTSQKSSFNKRSNKITLKSEVTSNPTTNDITNKNIINQNPLKSSRSLKNRKSYPLLISDMKSLNTVRNGTSVVKTSIKQSPTKFSMSSSVSSPSPPSTSSSLSSLSTVLSPTSVDKPPLCSNGLRSRIQKTIGTKNTTPNQQGNLKNGNLTDNNPTIKLKSTNDTPLDSVSNDERKRHLDAFNQSIISQQCKLVNQVNATITTKLKERDHTMLTNRLHSNPGLNDSGLINCTQPLCENNHILNNVDNCINNVKQDNELNNDHPTYVNGQSNTNHNDSINDSKKHLNGNITSIKSNSKEINYSDHLKSSQNGYTVGNSVNVHDEVILNVKENNYVTNSIAPSSIQSNTTPSNNTMTASVTSLMNESTTSGQCCEKVKSSKKFIQSPKKWLTPS</sequence>
<proteinExistence type="predicted"/>
<dbReference type="Proteomes" id="UP000311919">
    <property type="component" value="Unassembled WGS sequence"/>
</dbReference>
<dbReference type="OrthoDB" id="6256966at2759"/>
<feature type="compositionally biased region" description="Polar residues" evidence="2">
    <location>
        <begin position="713"/>
        <end position="722"/>
    </location>
</feature>
<organism evidence="4 5">
    <name type="scientific">Schistosoma japonicum</name>
    <name type="common">Blood fluke</name>
    <dbReference type="NCBI Taxonomy" id="6182"/>
    <lineage>
        <taxon>Eukaryota</taxon>
        <taxon>Metazoa</taxon>
        <taxon>Spiralia</taxon>
        <taxon>Lophotrochozoa</taxon>
        <taxon>Platyhelminthes</taxon>
        <taxon>Trematoda</taxon>
        <taxon>Digenea</taxon>
        <taxon>Strigeidida</taxon>
        <taxon>Schistosomatoidea</taxon>
        <taxon>Schistosomatidae</taxon>
        <taxon>Schistosoma</taxon>
    </lineage>
</organism>
<keyword evidence="4" id="KW-0436">Ligase</keyword>
<dbReference type="GO" id="GO:0030246">
    <property type="term" value="F:carbohydrate binding"/>
    <property type="evidence" value="ECO:0007669"/>
    <property type="project" value="UniProtKB-KW"/>
</dbReference>
<dbReference type="InterPro" id="IPR001079">
    <property type="entry name" value="Galectin_CRD"/>
</dbReference>
<feature type="region of interest" description="Disordered" evidence="2">
    <location>
        <begin position="658"/>
        <end position="683"/>
    </location>
</feature>
<dbReference type="SUPFAM" id="SSF49899">
    <property type="entry name" value="Concanavalin A-like lectins/glucanases"/>
    <property type="match status" value="1"/>
</dbReference>
<protein>
    <submittedName>
        <fullName evidence="4">Ubiquitin-ligase BRE1 isoform 2</fullName>
    </submittedName>
</protein>
<reference evidence="4 5" key="1">
    <citation type="submission" date="2019-03" db="EMBL/GenBank/DDBJ databases">
        <title>An improved genome assembly of the fluke Schistosoma japonicum.</title>
        <authorList>
            <person name="Hu W."/>
            <person name="Luo F."/>
            <person name="Yin M."/>
            <person name="Mo X."/>
            <person name="Sun C."/>
            <person name="Wu Q."/>
            <person name="Zhu B."/>
            <person name="Xiang M."/>
            <person name="Wang J."/>
            <person name="Wang Y."/>
            <person name="Zhang T."/>
            <person name="Xu B."/>
            <person name="Zheng H."/>
            <person name="Feng Z."/>
        </authorList>
    </citation>
    <scope>NUCLEOTIDE SEQUENCE [LARGE SCALE GENOMIC DNA]</scope>
    <source>
        <strain evidence="4">HuSjv2</strain>
        <tissue evidence="4">Worms</tissue>
    </source>
</reference>
<dbReference type="GO" id="GO:0016874">
    <property type="term" value="F:ligase activity"/>
    <property type="evidence" value="ECO:0007669"/>
    <property type="project" value="UniProtKB-KW"/>
</dbReference>
<feature type="compositionally biased region" description="Polar residues" evidence="2">
    <location>
        <begin position="765"/>
        <end position="806"/>
    </location>
</feature>
<dbReference type="PROSITE" id="PS51304">
    <property type="entry name" value="GALECTIN"/>
    <property type="match status" value="1"/>
</dbReference>
<keyword evidence="1" id="KW-0430">Lectin</keyword>
<evidence type="ECO:0000256" key="1">
    <source>
        <dbReference type="ARBA" id="ARBA00022734"/>
    </source>
</evidence>
<evidence type="ECO:0000259" key="3">
    <source>
        <dbReference type="PROSITE" id="PS51304"/>
    </source>
</evidence>
<feature type="region of interest" description="Disordered" evidence="2">
    <location>
        <begin position="713"/>
        <end position="806"/>
    </location>
</feature>
<gene>
    <name evidence="4" type="ORF">EWB00_006514</name>
</gene>
<comment type="caution">
    <text evidence="4">The sequence shown here is derived from an EMBL/GenBank/DDBJ whole genome shotgun (WGS) entry which is preliminary data.</text>
</comment>